<protein>
    <submittedName>
        <fullName evidence="1">Uncharacterized protein</fullName>
    </submittedName>
</protein>
<evidence type="ECO:0000313" key="1">
    <source>
        <dbReference type="EMBL" id="RRT63524.1"/>
    </source>
</evidence>
<sequence length="73" mass="8186">MASYKKPEGFQCGFQRSSHATYEFAYQIAIRCFKAMHPKLEVDEDPKMGLPSDAKMPTPMKAPFGDRMASPLA</sequence>
<gene>
    <name evidence="1" type="ORF">B296_00022484</name>
</gene>
<dbReference type="Proteomes" id="UP000287651">
    <property type="component" value="Unassembled WGS sequence"/>
</dbReference>
<accession>A0A444DKN6</accession>
<dbReference type="EMBL" id="AMZH03006565">
    <property type="protein sequence ID" value="RRT63524.1"/>
    <property type="molecule type" value="Genomic_DNA"/>
</dbReference>
<reference evidence="2" key="1">
    <citation type="journal article" date="2014" name="Agronomy (Basel)">
        <title>A Draft Genome Sequence for Ensete ventricosum, the Drought-Tolerant Tree Against Hunger.</title>
        <authorList>
            <person name="Harrison J."/>
            <person name="Moore K.A."/>
            <person name="Paszkiewicz K."/>
            <person name="Jones T."/>
            <person name="Grant M."/>
            <person name="Ambacheew D."/>
            <person name="Muzemil S."/>
            <person name="Studholme D.J."/>
        </authorList>
    </citation>
    <scope>NUCLEOTIDE SEQUENCE [LARGE SCALE GENOMIC DNA]</scope>
</reference>
<name>A0A444DKN6_ENSVE</name>
<organism evidence="1 2">
    <name type="scientific">Ensete ventricosum</name>
    <name type="common">Abyssinian banana</name>
    <name type="synonym">Musa ensete</name>
    <dbReference type="NCBI Taxonomy" id="4639"/>
    <lineage>
        <taxon>Eukaryota</taxon>
        <taxon>Viridiplantae</taxon>
        <taxon>Streptophyta</taxon>
        <taxon>Embryophyta</taxon>
        <taxon>Tracheophyta</taxon>
        <taxon>Spermatophyta</taxon>
        <taxon>Magnoliopsida</taxon>
        <taxon>Liliopsida</taxon>
        <taxon>Zingiberales</taxon>
        <taxon>Musaceae</taxon>
        <taxon>Ensete</taxon>
    </lineage>
</organism>
<comment type="caution">
    <text evidence="1">The sequence shown here is derived from an EMBL/GenBank/DDBJ whole genome shotgun (WGS) entry which is preliminary data.</text>
</comment>
<dbReference type="AlphaFoldDB" id="A0A444DKN6"/>
<proteinExistence type="predicted"/>
<evidence type="ECO:0000313" key="2">
    <source>
        <dbReference type="Proteomes" id="UP000287651"/>
    </source>
</evidence>